<dbReference type="RefSeq" id="WP_395814574.1">
    <property type="nucleotide sequence ID" value="NZ_CP043494.1"/>
</dbReference>
<evidence type="ECO:0000259" key="8">
    <source>
        <dbReference type="Pfam" id="PF07715"/>
    </source>
</evidence>
<keyword evidence="9" id="KW-0675">Receptor</keyword>
<evidence type="ECO:0000256" key="3">
    <source>
        <dbReference type="ARBA" id="ARBA00022452"/>
    </source>
</evidence>
<dbReference type="Proteomes" id="UP001611383">
    <property type="component" value="Chromosome"/>
</dbReference>
<evidence type="ECO:0000256" key="2">
    <source>
        <dbReference type="ARBA" id="ARBA00022448"/>
    </source>
</evidence>
<evidence type="ECO:0000313" key="9">
    <source>
        <dbReference type="EMBL" id="WNG43501.1"/>
    </source>
</evidence>
<dbReference type="Pfam" id="PF07715">
    <property type="entry name" value="Plug"/>
    <property type="match status" value="1"/>
</dbReference>
<dbReference type="SUPFAM" id="SSF56935">
    <property type="entry name" value="Porins"/>
    <property type="match status" value="1"/>
</dbReference>
<evidence type="ECO:0000256" key="7">
    <source>
        <dbReference type="ARBA" id="ARBA00023237"/>
    </source>
</evidence>
<gene>
    <name evidence="9" type="ORF">F0U60_04860</name>
</gene>
<evidence type="ECO:0000256" key="5">
    <source>
        <dbReference type="ARBA" id="ARBA00022729"/>
    </source>
</evidence>
<feature type="domain" description="TonB-dependent receptor plug" evidence="8">
    <location>
        <begin position="73"/>
        <end position="146"/>
    </location>
</feature>
<keyword evidence="6" id="KW-0472">Membrane</keyword>
<name>A0ABY9WI94_9BACT</name>
<dbReference type="InterPro" id="IPR039426">
    <property type="entry name" value="TonB-dep_rcpt-like"/>
</dbReference>
<evidence type="ECO:0000256" key="1">
    <source>
        <dbReference type="ARBA" id="ARBA00004571"/>
    </source>
</evidence>
<reference evidence="9 10" key="1">
    <citation type="submission" date="2019-08" db="EMBL/GenBank/DDBJ databases">
        <title>Archangium and Cystobacter genomes.</title>
        <authorList>
            <person name="Chen I.-C.K."/>
            <person name="Wielgoss S."/>
        </authorList>
    </citation>
    <scope>NUCLEOTIDE SEQUENCE [LARGE SCALE GENOMIC DNA]</scope>
    <source>
        <strain evidence="9 10">Cbm 6</strain>
    </source>
</reference>
<dbReference type="Gene3D" id="2.40.170.20">
    <property type="entry name" value="TonB-dependent receptor, beta-barrel domain"/>
    <property type="match status" value="1"/>
</dbReference>
<dbReference type="InterPro" id="IPR036942">
    <property type="entry name" value="Beta-barrel_TonB_sf"/>
</dbReference>
<comment type="subcellular location">
    <subcellularLocation>
        <location evidence="1">Cell outer membrane</location>
        <topology evidence="1">Multi-pass membrane protein</topology>
    </subcellularLocation>
</comment>
<dbReference type="PANTHER" id="PTHR30069">
    <property type="entry name" value="TONB-DEPENDENT OUTER MEMBRANE RECEPTOR"/>
    <property type="match status" value="1"/>
</dbReference>
<evidence type="ECO:0000313" key="10">
    <source>
        <dbReference type="Proteomes" id="UP001611383"/>
    </source>
</evidence>
<evidence type="ECO:0000256" key="4">
    <source>
        <dbReference type="ARBA" id="ARBA00022692"/>
    </source>
</evidence>
<dbReference type="EMBL" id="CP043494">
    <property type="protein sequence ID" value="WNG43501.1"/>
    <property type="molecule type" value="Genomic_DNA"/>
</dbReference>
<protein>
    <submittedName>
        <fullName evidence="9">TonB-dependent receptor</fullName>
    </submittedName>
</protein>
<keyword evidence="3" id="KW-1134">Transmembrane beta strand</keyword>
<organism evidence="9 10">
    <name type="scientific">Archangium minus</name>
    <dbReference type="NCBI Taxonomy" id="83450"/>
    <lineage>
        <taxon>Bacteria</taxon>
        <taxon>Pseudomonadati</taxon>
        <taxon>Myxococcota</taxon>
        <taxon>Myxococcia</taxon>
        <taxon>Myxococcales</taxon>
        <taxon>Cystobacterineae</taxon>
        <taxon>Archangiaceae</taxon>
        <taxon>Archangium</taxon>
    </lineage>
</organism>
<keyword evidence="2" id="KW-0813">Transport</keyword>
<keyword evidence="5" id="KW-0732">Signal</keyword>
<sequence length="697" mass="74321">MRPTSGVLLALLVGAASRAEETPAASGVALGEFTRSHPFGLIMMPSEGGAPLSFESSELHDLAGSWGEPFRALMVMPGVSHIVSGASLPVVRGAAPSSTGFYLDGVRVPQLYHLWVGPSTVHPGLVSGLDFYRGPAPARFGRELGGTVDARLIAPSTDTVFAVGSIDLFNVGVLTQVPLRSTGTEVTLAGRFAYTPWIAASVINGLRGPSSPDLVLGLFDYQARVTQAVGRGSLRLLALGSSDDAGLSGTGDVVRLGTAFHRVDLRLTHPLGVGHAEAAVTWGQDTLGANGGGEASRVTVGLSERTLGARLAWHTALSRQLVVAAGADVERRLTHVDQSTTFRPGEAGDPARPTATTSVLQSLARATFAGAYAQASWTQSRWRLTPSLRVDGYLLAPELNRVVVEPRLHARAALSETVALRLGAGLLHQPPAHLLDAPGVEAAAARLGLQRAFQLEAGADMRGAAGFTFRADVFVHPSVRTVELDVLSFDLLADDPAARGQLRTAEGYGYGVELMARRRLWNRWSLLASYTFQRRTLSTRVERRDDTGRVVGVETLPLASALEQQHVLNAAVTVKLPWGLTVGTTLHYNTGAPETGSLLFSSTQREGVDPEKGTARWVPADRDQVARLPGYFRVDGRVSKTGLLGPLEVEAWLDVFNLSLTREVFRYSYGTEKGQLVRKPFGLPPVTLPSLGVQARY</sequence>
<keyword evidence="4" id="KW-0812">Transmembrane</keyword>
<proteinExistence type="predicted"/>
<dbReference type="InterPro" id="IPR012910">
    <property type="entry name" value="Plug_dom"/>
</dbReference>
<keyword evidence="7" id="KW-0998">Cell outer membrane</keyword>
<accession>A0ABY9WI94</accession>
<keyword evidence="10" id="KW-1185">Reference proteome</keyword>
<evidence type="ECO:0000256" key="6">
    <source>
        <dbReference type="ARBA" id="ARBA00023136"/>
    </source>
</evidence>
<dbReference type="PANTHER" id="PTHR30069:SF29">
    <property type="entry name" value="HEMOGLOBIN AND HEMOGLOBIN-HAPTOGLOBIN-BINDING PROTEIN 1-RELATED"/>
    <property type="match status" value="1"/>
</dbReference>